<comment type="caution">
    <text evidence="4">The sequence shown here is derived from an EMBL/GenBank/DDBJ whole genome shotgun (WGS) entry which is preliminary data.</text>
</comment>
<proteinExistence type="predicted"/>
<feature type="domain" description="Resolvase/invertase-type recombinase catalytic" evidence="3">
    <location>
        <begin position="3"/>
        <end position="137"/>
    </location>
</feature>
<evidence type="ECO:0000259" key="3">
    <source>
        <dbReference type="PROSITE" id="PS51736"/>
    </source>
</evidence>
<dbReference type="EMBL" id="WQKZ01000016">
    <property type="protein sequence ID" value="MVN79318.1"/>
    <property type="molecule type" value="Genomic_DNA"/>
</dbReference>
<dbReference type="SUPFAM" id="SSF53041">
    <property type="entry name" value="Resolvase-like"/>
    <property type="match status" value="1"/>
</dbReference>
<name>A0A7K1TLM0_9BACT</name>
<keyword evidence="1" id="KW-0238">DNA-binding</keyword>
<dbReference type="SMART" id="SM00857">
    <property type="entry name" value="Resolvase"/>
    <property type="match status" value="1"/>
</dbReference>
<dbReference type="GO" id="GO:0003677">
    <property type="term" value="F:DNA binding"/>
    <property type="evidence" value="ECO:0007669"/>
    <property type="project" value="UniProtKB-KW"/>
</dbReference>
<accession>A0A7K1TLM0</accession>
<dbReference type="GO" id="GO:0000150">
    <property type="term" value="F:DNA strand exchange activity"/>
    <property type="evidence" value="ECO:0007669"/>
    <property type="project" value="InterPro"/>
</dbReference>
<organism evidence="4 5">
    <name type="scientific">Hymenobacter ginkgonis</name>
    <dbReference type="NCBI Taxonomy" id="2682976"/>
    <lineage>
        <taxon>Bacteria</taxon>
        <taxon>Pseudomonadati</taxon>
        <taxon>Bacteroidota</taxon>
        <taxon>Cytophagia</taxon>
        <taxon>Cytophagales</taxon>
        <taxon>Hymenobacteraceae</taxon>
        <taxon>Hymenobacter</taxon>
    </lineage>
</organism>
<dbReference type="PANTHER" id="PTHR30461">
    <property type="entry name" value="DNA-INVERTASE FROM LAMBDOID PROPHAGE"/>
    <property type="match status" value="1"/>
</dbReference>
<dbReference type="Gene3D" id="3.40.50.1390">
    <property type="entry name" value="Resolvase, N-terminal catalytic domain"/>
    <property type="match status" value="1"/>
</dbReference>
<dbReference type="Proteomes" id="UP000441336">
    <property type="component" value="Unassembled WGS sequence"/>
</dbReference>
<reference evidence="4 5" key="1">
    <citation type="submission" date="2019-12" db="EMBL/GenBank/DDBJ databases">
        <title>Hymenobacter sp. HMF4947 Genome sequencing and assembly.</title>
        <authorList>
            <person name="Kang H."/>
            <person name="Cha I."/>
            <person name="Kim H."/>
            <person name="Joh K."/>
        </authorList>
    </citation>
    <scope>NUCLEOTIDE SEQUENCE [LARGE SCALE GENOMIC DNA]</scope>
    <source>
        <strain evidence="4 5">HMF4947</strain>
    </source>
</reference>
<gene>
    <name evidence="4" type="ORF">GO988_23545</name>
</gene>
<evidence type="ECO:0000256" key="2">
    <source>
        <dbReference type="ARBA" id="ARBA00023172"/>
    </source>
</evidence>
<keyword evidence="2" id="KW-0233">DNA recombination</keyword>
<evidence type="ECO:0000313" key="4">
    <source>
        <dbReference type="EMBL" id="MVN79318.1"/>
    </source>
</evidence>
<evidence type="ECO:0000256" key="1">
    <source>
        <dbReference type="ARBA" id="ARBA00023125"/>
    </source>
</evidence>
<dbReference type="InterPro" id="IPR006119">
    <property type="entry name" value="Resolv_N"/>
</dbReference>
<dbReference type="Pfam" id="PF00239">
    <property type="entry name" value="Resolvase"/>
    <property type="match status" value="1"/>
</dbReference>
<keyword evidence="5" id="KW-1185">Reference proteome</keyword>
<protein>
    <submittedName>
        <fullName evidence="4">Resolvase</fullName>
    </submittedName>
</protein>
<dbReference type="InterPro" id="IPR036162">
    <property type="entry name" value="Resolvase-like_N_sf"/>
</dbReference>
<evidence type="ECO:0000313" key="5">
    <source>
        <dbReference type="Proteomes" id="UP000441336"/>
    </source>
</evidence>
<dbReference type="AlphaFoldDB" id="A0A7K1TLM0"/>
<dbReference type="RefSeq" id="WP_317164970.1">
    <property type="nucleotide sequence ID" value="NZ_WQKZ01000016.1"/>
</dbReference>
<dbReference type="PROSITE" id="PS51736">
    <property type="entry name" value="RECOMBINASES_3"/>
    <property type="match status" value="1"/>
</dbReference>
<sequence length="223" mass="23887">MPAYFAYYRVSTQKQGNSGLGLEAQRAAVVNFLKGDTPVGEYVEVESGKKNQRPQLLAAIAAARGAGGVLLIAKLDRLSRNAGFILALRDSGVQFACCDMPDANTLTVGLFAVIAQHERETISQRTKDALKAKKARGAQLGTPANLTEEARQLGLVARQRNAREHGGIRQATALILARRAQGLSCERIAGELNALGFTARRGGAFSQKQVQRLLDRQASAALC</sequence>
<dbReference type="PANTHER" id="PTHR30461:SF2">
    <property type="entry name" value="SERINE RECOMBINASE PINE-RELATED"/>
    <property type="match status" value="1"/>
</dbReference>
<dbReference type="CDD" id="cd00338">
    <property type="entry name" value="Ser_Recombinase"/>
    <property type="match status" value="1"/>
</dbReference>
<dbReference type="InterPro" id="IPR050639">
    <property type="entry name" value="SSR_resolvase"/>
</dbReference>